<dbReference type="Proteomes" id="UP000677228">
    <property type="component" value="Unassembled WGS sequence"/>
</dbReference>
<reference evidence="3" key="1">
    <citation type="submission" date="2021-02" db="EMBL/GenBank/DDBJ databases">
        <authorList>
            <person name="Nowell W R."/>
        </authorList>
    </citation>
    <scope>NUCLEOTIDE SEQUENCE</scope>
</reference>
<gene>
    <name evidence="3" type="ORF">GPM918_LOCUS39534</name>
    <name evidence="2" type="ORF">OVA965_LOCUS32875</name>
    <name evidence="5" type="ORF">SRO942_LOCUS40414</name>
    <name evidence="4" type="ORF">TMI583_LOCUS33747</name>
</gene>
<dbReference type="AlphaFoldDB" id="A0A815XFR9"/>
<dbReference type="EMBL" id="CAJOBC010093587">
    <property type="protein sequence ID" value="CAF4418149.1"/>
    <property type="molecule type" value="Genomic_DNA"/>
</dbReference>
<comment type="caution">
    <text evidence="3">The sequence shown here is derived from an EMBL/GenBank/DDBJ whole genome shotgun (WGS) entry which is preliminary data.</text>
</comment>
<protein>
    <submittedName>
        <fullName evidence="3">Uncharacterized protein</fullName>
    </submittedName>
</protein>
<evidence type="ECO:0000313" key="6">
    <source>
        <dbReference type="Proteomes" id="UP000663829"/>
    </source>
</evidence>
<evidence type="ECO:0000313" key="5">
    <source>
        <dbReference type="EMBL" id="CAF4418149.1"/>
    </source>
</evidence>
<dbReference type="EMBL" id="CAJNOK010026021">
    <property type="protein sequence ID" value="CAF1397463.1"/>
    <property type="molecule type" value="Genomic_DNA"/>
</dbReference>
<accession>A0A815XFR9</accession>
<evidence type="ECO:0000313" key="4">
    <source>
        <dbReference type="EMBL" id="CAF4204817.1"/>
    </source>
</evidence>
<sequence length="90" mass="9884">MSHSGVTPDQERKQPQTSASTSVTSKSEGTSESRFAPFMQTIQLYDAQTGMPIGVYLENDNTLSLNNVQLVYPNATTVKCILSDQPYPKL</sequence>
<proteinExistence type="predicted"/>
<dbReference type="EMBL" id="CAJOBA010047741">
    <property type="protein sequence ID" value="CAF4204817.1"/>
    <property type="molecule type" value="Genomic_DNA"/>
</dbReference>
<keyword evidence="6" id="KW-1185">Reference proteome</keyword>
<dbReference type="EMBL" id="CAJNOQ010027867">
    <property type="protein sequence ID" value="CAF1556962.1"/>
    <property type="molecule type" value="Genomic_DNA"/>
</dbReference>
<feature type="compositionally biased region" description="Polar residues" evidence="1">
    <location>
        <begin position="15"/>
        <end position="33"/>
    </location>
</feature>
<evidence type="ECO:0000256" key="1">
    <source>
        <dbReference type="SAM" id="MobiDB-lite"/>
    </source>
</evidence>
<dbReference type="Proteomes" id="UP000663829">
    <property type="component" value="Unassembled WGS sequence"/>
</dbReference>
<dbReference type="Proteomes" id="UP000681722">
    <property type="component" value="Unassembled WGS sequence"/>
</dbReference>
<name>A0A815XFR9_9BILA</name>
<organism evidence="3 6">
    <name type="scientific">Didymodactylos carnosus</name>
    <dbReference type="NCBI Taxonomy" id="1234261"/>
    <lineage>
        <taxon>Eukaryota</taxon>
        <taxon>Metazoa</taxon>
        <taxon>Spiralia</taxon>
        <taxon>Gnathifera</taxon>
        <taxon>Rotifera</taxon>
        <taxon>Eurotatoria</taxon>
        <taxon>Bdelloidea</taxon>
        <taxon>Philodinida</taxon>
        <taxon>Philodinidae</taxon>
        <taxon>Didymodactylos</taxon>
    </lineage>
</organism>
<evidence type="ECO:0000313" key="3">
    <source>
        <dbReference type="EMBL" id="CAF1556962.1"/>
    </source>
</evidence>
<feature type="non-terminal residue" evidence="3">
    <location>
        <position position="1"/>
    </location>
</feature>
<evidence type="ECO:0000313" key="2">
    <source>
        <dbReference type="EMBL" id="CAF1397463.1"/>
    </source>
</evidence>
<dbReference type="Proteomes" id="UP000682733">
    <property type="component" value="Unassembled WGS sequence"/>
</dbReference>
<feature type="region of interest" description="Disordered" evidence="1">
    <location>
        <begin position="1"/>
        <end position="34"/>
    </location>
</feature>